<feature type="compositionally biased region" description="Basic residues" evidence="1">
    <location>
        <begin position="223"/>
        <end position="232"/>
    </location>
</feature>
<accession>A0A1L7XEA5</accession>
<gene>
    <name evidence="2" type="ORF">PAC_13277</name>
</gene>
<name>A0A1L7XEA5_9HELO</name>
<dbReference type="Proteomes" id="UP000184330">
    <property type="component" value="Unassembled WGS sequence"/>
</dbReference>
<keyword evidence="3" id="KW-1185">Reference proteome</keyword>
<evidence type="ECO:0000256" key="1">
    <source>
        <dbReference type="SAM" id="MobiDB-lite"/>
    </source>
</evidence>
<feature type="compositionally biased region" description="Basic and acidic residues" evidence="1">
    <location>
        <begin position="122"/>
        <end position="134"/>
    </location>
</feature>
<feature type="compositionally biased region" description="Low complexity" evidence="1">
    <location>
        <begin position="7"/>
        <end position="16"/>
    </location>
</feature>
<feature type="compositionally biased region" description="Polar residues" evidence="1">
    <location>
        <begin position="17"/>
        <end position="49"/>
    </location>
</feature>
<evidence type="ECO:0000313" key="3">
    <source>
        <dbReference type="Proteomes" id="UP000184330"/>
    </source>
</evidence>
<protein>
    <submittedName>
        <fullName evidence="2">Uncharacterized protein</fullName>
    </submittedName>
</protein>
<sequence length="330" mass="37390">MSEDGDSSALSSLSSGQFQRSQSPEIEFQGSQASTPNQQSQKSNDQAKQSALAPSKPVDEHNAAFERLASNSGVTKNEKLLPSKEAIDLTADEPSILTKSSAEAETQHDPGDTQTNKPRLSRSHEPLNDDRSLNLDDLTPFPEPPKKKRRGPYNKKPRWEPPEKDWKSRAGTCKMSFNGRYDRPAVRLNPNIVLEDSVSPKLRCKRCGTAYESQARAAECRRAHPRRCKKKNKSDAPTVDQQKKEDQGYHRSHVKPQERPARRSRRKPRPKETNNTPLDRPVSYRYPLRLRTRIEPEHGQRVYTPTQIFLACGALLVLQITLTFATRFLN</sequence>
<evidence type="ECO:0000313" key="2">
    <source>
        <dbReference type="EMBL" id="CZR63380.1"/>
    </source>
</evidence>
<feature type="compositionally biased region" description="Basic residues" evidence="1">
    <location>
        <begin position="146"/>
        <end position="156"/>
    </location>
</feature>
<organism evidence="2 3">
    <name type="scientific">Phialocephala subalpina</name>
    <dbReference type="NCBI Taxonomy" id="576137"/>
    <lineage>
        <taxon>Eukaryota</taxon>
        <taxon>Fungi</taxon>
        <taxon>Dikarya</taxon>
        <taxon>Ascomycota</taxon>
        <taxon>Pezizomycotina</taxon>
        <taxon>Leotiomycetes</taxon>
        <taxon>Helotiales</taxon>
        <taxon>Mollisiaceae</taxon>
        <taxon>Phialocephala</taxon>
        <taxon>Phialocephala fortinii species complex</taxon>
    </lineage>
</organism>
<reference evidence="2 3" key="1">
    <citation type="submission" date="2016-03" db="EMBL/GenBank/DDBJ databases">
        <authorList>
            <person name="Ploux O."/>
        </authorList>
    </citation>
    <scope>NUCLEOTIDE SEQUENCE [LARGE SCALE GENOMIC DNA]</scope>
    <source>
        <strain evidence="2 3">UAMH 11012</strain>
    </source>
</reference>
<feature type="compositionally biased region" description="Basic and acidic residues" evidence="1">
    <location>
        <begin position="157"/>
        <end position="168"/>
    </location>
</feature>
<feature type="compositionally biased region" description="Basic and acidic residues" evidence="1">
    <location>
        <begin position="241"/>
        <end position="261"/>
    </location>
</feature>
<feature type="region of interest" description="Disordered" evidence="1">
    <location>
        <begin position="215"/>
        <end position="283"/>
    </location>
</feature>
<dbReference type="EMBL" id="FJOG01000023">
    <property type="protein sequence ID" value="CZR63380.1"/>
    <property type="molecule type" value="Genomic_DNA"/>
</dbReference>
<feature type="region of interest" description="Disordered" evidence="1">
    <location>
        <begin position="1"/>
        <end position="170"/>
    </location>
</feature>
<dbReference type="AlphaFoldDB" id="A0A1L7XEA5"/>
<proteinExistence type="predicted"/>
<feature type="compositionally biased region" description="Basic and acidic residues" evidence="1">
    <location>
        <begin position="76"/>
        <end position="87"/>
    </location>
</feature>